<dbReference type="PROSITE" id="PS51257">
    <property type="entry name" value="PROKAR_LIPOPROTEIN"/>
    <property type="match status" value="1"/>
</dbReference>
<dbReference type="EMBL" id="MAYG01000001">
    <property type="protein sequence ID" value="OCA74183.1"/>
    <property type="molecule type" value="Genomic_DNA"/>
</dbReference>
<name>A0A1B8ZRH6_9FLAO</name>
<proteinExistence type="predicted"/>
<evidence type="ECO:0000313" key="1">
    <source>
        <dbReference type="EMBL" id="OCA74183.1"/>
    </source>
</evidence>
<comment type="caution">
    <text evidence="1">The sequence shown here is derived from an EMBL/GenBank/DDBJ whole genome shotgun (WGS) entry which is preliminary data.</text>
</comment>
<organism evidence="1 2">
    <name type="scientific">Chryseobacterium arthrosphaerae</name>
    <dbReference type="NCBI Taxonomy" id="651561"/>
    <lineage>
        <taxon>Bacteria</taxon>
        <taxon>Pseudomonadati</taxon>
        <taxon>Bacteroidota</taxon>
        <taxon>Flavobacteriia</taxon>
        <taxon>Flavobacteriales</taxon>
        <taxon>Weeksellaceae</taxon>
        <taxon>Chryseobacterium group</taxon>
        <taxon>Chryseobacterium</taxon>
    </lineage>
</organism>
<dbReference type="OrthoDB" id="86940at2"/>
<dbReference type="Proteomes" id="UP000093432">
    <property type="component" value="Unassembled WGS sequence"/>
</dbReference>
<dbReference type="STRING" id="651561.BBI00_07455"/>
<protein>
    <submittedName>
        <fullName evidence="1">Uncharacterized protein</fullName>
    </submittedName>
</protein>
<evidence type="ECO:0000313" key="2">
    <source>
        <dbReference type="Proteomes" id="UP000093432"/>
    </source>
</evidence>
<reference evidence="2" key="1">
    <citation type="submission" date="2016-07" db="EMBL/GenBank/DDBJ databases">
        <authorList>
            <person name="Florea S."/>
            <person name="Webb J.S."/>
            <person name="Jaromczyk J."/>
            <person name="Schardl C.L."/>
        </authorList>
    </citation>
    <scope>NUCLEOTIDE SEQUENCE [LARGE SCALE GENOMIC DNA]</scope>
    <source>
        <strain evidence="2">CC-VM-7</strain>
    </source>
</reference>
<dbReference type="AlphaFoldDB" id="A0A1B8ZRH6"/>
<sequence>MNIPEIRNIVFPKTLQLIFSMSFIIGCAQKKETSVNGFLDNHTFNSCYEDTVNFESGNIFSVTKFKKAAQKNRNSVNRDGLYYTRESYTEYLPDGRKLYQQYYNGNTDPVIEKFHYRNGLPVLRESVEKNIYSYNWLFYDKEHILQEEIDYKIDDRKAFIYEGYTKYSHSSDSKKTTVKIIDYSYDSLANPEEEYIFEFPFLTKKTPLYQTKVHRYQWMNGTYKPIDSKDYIIENRDVTFSYDKNGYLLSEIWLANHNSLENKTEYYYSEDYRERTEQQYHMLGTEKSTKTLRKYDEHNNLIFEQSIEYTGHPLYAETFEYVYDQQGNWISKKHYRQDPDEGASSKKKLIDYEYREIKYYTPDSKPKSFTLPDFPKEAENIRTDIPKVSGEKQSTIDAFQDAVKSGNFDTEITLKKAKSLEEFTPEFWTLKDKQFGNLDNTPEDEAVCVYETPIEGDLGFAQSLAVYKKEGENWVLWHQSTNPILSTQHGGMMGNPYEGISIKNKTIIVSHFGGSRQKWHYTHRYRFQNNNWYLIGASVNVGAPCDYFQSLDYNLSTGDAVFDYSSEDCNKNNTVKTKSWKEKINKKIPSPLMDEFQVGENKIELKSKKTEMFY</sequence>
<dbReference type="RefSeq" id="WP_065398173.1">
    <property type="nucleotide sequence ID" value="NZ_MAYG01000001.1"/>
</dbReference>
<accession>A0A1B8ZRH6</accession>
<gene>
    <name evidence="1" type="ORF">BBI00_07455</name>
</gene>